<reference evidence="1 2" key="1">
    <citation type="journal article" date="2024" name="Commun. Biol.">
        <title>Comparative genomic analysis of thermophilic fungi reveals convergent evolutionary adaptations and gene losses.</title>
        <authorList>
            <person name="Steindorff A.S."/>
            <person name="Aguilar-Pontes M.V."/>
            <person name="Robinson A.J."/>
            <person name="Andreopoulos B."/>
            <person name="LaButti K."/>
            <person name="Kuo A."/>
            <person name="Mondo S."/>
            <person name="Riley R."/>
            <person name="Otillar R."/>
            <person name="Haridas S."/>
            <person name="Lipzen A."/>
            <person name="Grimwood J."/>
            <person name="Schmutz J."/>
            <person name="Clum A."/>
            <person name="Reid I.D."/>
            <person name="Moisan M.C."/>
            <person name="Butler G."/>
            <person name="Nguyen T.T.M."/>
            <person name="Dewar K."/>
            <person name="Conant G."/>
            <person name="Drula E."/>
            <person name="Henrissat B."/>
            <person name="Hansel C."/>
            <person name="Singer S."/>
            <person name="Hutchinson M.I."/>
            <person name="de Vries R.P."/>
            <person name="Natvig D.O."/>
            <person name="Powell A.J."/>
            <person name="Tsang A."/>
            <person name="Grigoriev I.V."/>
        </authorList>
    </citation>
    <scope>NUCLEOTIDE SEQUENCE [LARGE SCALE GENOMIC DNA]</scope>
    <source>
        <strain evidence="1 2">ATCC 24622</strain>
    </source>
</reference>
<sequence length="400" mass="42740">MANSERRARLPRSQLARATTRCRSLLLESCWQVTLRFAAGPFASWCLSHMSAMDAKRRRAKIPLVFKDDRASRDGSLVSGSWSLLSTAVQRPSRFGMPAPMSTVGTAASNHRAIVDGAGPFVWSYHEHAGGHSPPFAPIHVFCSSSSSSQRPGSSSLLLPGAAAVSPQTIPHDTTYSFQQVRSSCSICGCVAARSRVSPGSSTTLNSSQPSSPSPAPPYFLAKCTIFQSPLRSAPRANNSQPTGSADEWIAHSSPFSPSLSVVSASWPCAKYGSHDLPRMAYTFRPRKVVIWRGTEPSPSGVGMGLSTAGGCVTPASSRNVGAKSMTVEKARLKEPGRKWWENAPAGGLMMHGTRMPPCDGKHLNRRDGAVDACAQSGPSLGRETVSMHRVGRGKRPLRV</sequence>
<evidence type="ECO:0000313" key="2">
    <source>
        <dbReference type="Proteomes" id="UP001586593"/>
    </source>
</evidence>
<comment type="caution">
    <text evidence="1">The sequence shown here is derived from an EMBL/GenBank/DDBJ whole genome shotgun (WGS) entry which is preliminary data.</text>
</comment>
<keyword evidence="2" id="KW-1185">Reference proteome</keyword>
<protein>
    <submittedName>
        <fullName evidence="1">Uncharacterized protein</fullName>
    </submittedName>
</protein>
<dbReference type="EMBL" id="JAZHXJ010001375">
    <property type="protein sequence ID" value="KAL1844917.1"/>
    <property type="molecule type" value="Genomic_DNA"/>
</dbReference>
<organism evidence="1 2">
    <name type="scientific">Phialemonium thermophilum</name>
    <dbReference type="NCBI Taxonomy" id="223376"/>
    <lineage>
        <taxon>Eukaryota</taxon>
        <taxon>Fungi</taxon>
        <taxon>Dikarya</taxon>
        <taxon>Ascomycota</taxon>
        <taxon>Pezizomycotina</taxon>
        <taxon>Sordariomycetes</taxon>
        <taxon>Sordariomycetidae</taxon>
        <taxon>Cephalothecales</taxon>
        <taxon>Cephalothecaceae</taxon>
        <taxon>Phialemonium</taxon>
    </lineage>
</organism>
<name>A0ABR3VTB1_9PEZI</name>
<proteinExistence type="predicted"/>
<dbReference type="Proteomes" id="UP001586593">
    <property type="component" value="Unassembled WGS sequence"/>
</dbReference>
<accession>A0ABR3VTB1</accession>
<gene>
    <name evidence="1" type="ORF">VTK73DRAFT_1510</name>
</gene>
<evidence type="ECO:0000313" key="1">
    <source>
        <dbReference type="EMBL" id="KAL1844917.1"/>
    </source>
</evidence>